<evidence type="ECO:0000256" key="2">
    <source>
        <dbReference type="ARBA" id="ARBA00022801"/>
    </source>
</evidence>
<name>A0ABV6RRQ4_9GAMM</name>
<evidence type="ECO:0000256" key="3">
    <source>
        <dbReference type="SAM" id="SignalP"/>
    </source>
</evidence>
<evidence type="ECO:0000313" key="5">
    <source>
        <dbReference type="Proteomes" id="UP001589896"/>
    </source>
</evidence>
<dbReference type="GO" id="GO:0016787">
    <property type="term" value="F:hydrolase activity"/>
    <property type="evidence" value="ECO:0007669"/>
    <property type="project" value="UniProtKB-KW"/>
</dbReference>
<organism evidence="4 5">
    <name type="scientific">Lysobacter korlensis</name>
    <dbReference type="NCBI Taxonomy" id="553636"/>
    <lineage>
        <taxon>Bacteria</taxon>
        <taxon>Pseudomonadati</taxon>
        <taxon>Pseudomonadota</taxon>
        <taxon>Gammaproteobacteria</taxon>
        <taxon>Lysobacterales</taxon>
        <taxon>Lysobacteraceae</taxon>
        <taxon>Lysobacter</taxon>
    </lineage>
</organism>
<dbReference type="Gene3D" id="3.40.50.1820">
    <property type="entry name" value="alpha/beta hydrolase"/>
    <property type="match status" value="1"/>
</dbReference>
<dbReference type="EMBL" id="JBHLTG010000004">
    <property type="protein sequence ID" value="MFC0679471.1"/>
    <property type="molecule type" value="Genomic_DNA"/>
</dbReference>
<keyword evidence="5" id="KW-1185">Reference proteome</keyword>
<proteinExistence type="inferred from homology"/>
<dbReference type="Proteomes" id="UP001589896">
    <property type="component" value="Unassembled WGS sequence"/>
</dbReference>
<comment type="caution">
    <text evidence="4">The sequence shown here is derived from an EMBL/GenBank/DDBJ whole genome shotgun (WGS) entry which is preliminary data.</text>
</comment>
<keyword evidence="3" id="KW-0732">Signal</keyword>
<dbReference type="RefSeq" id="WP_386670320.1">
    <property type="nucleotide sequence ID" value="NZ_JBHLTG010000004.1"/>
</dbReference>
<accession>A0ABV6RRQ4</accession>
<dbReference type="InterPro" id="IPR052558">
    <property type="entry name" value="Siderophore_Hydrolase_D"/>
</dbReference>
<evidence type="ECO:0000313" key="4">
    <source>
        <dbReference type="EMBL" id="MFC0679471.1"/>
    </source>
</evidence>
<dbReference type="InterPro" id="IPR000801">
    <property type="entry name" value="Esterase-like"/>
</dbReference>
<dbReference type="PANTHER" id="PTHR40841">
    <property type="entry name" value="SIDEROPHORE TRIACETYLFUSARININE C ESTERASE"/>
    <property type="match status" value="1"/>
</dbReference>
<dbReference type="Pfam" id="PF00756">
    <property type="entry name" value="Esterase"/>
    <property type="match status" value="1"/>
</dbReference>
<dbReference type="SUPFAM" id="SSF53474">
    <property type="entry name" value="alpha/beta-Hydrolases"/>
    <property type="match status" value="1"/>
</dbReference>
<reference evidence="4 5" key="1">
    <citation type="submission" date="2024-09" db="EMBL/GenBank/DDBJ databases">
        <authorList>
            <person name="Sun Q."/>
            <person name="Mori K."/>
        </authorList>
    </citation>
    <scope>NUCLEOTIDE SEQUENCE [LARGE SCALE GENOMIC DNA]</scope>
    <source>
        <strain evidence="4 5">KCTC 23076</strain>
    </source>
</reference>
<dbReference type="PANTHER" id="PTHR40841:SF2">
    <property type="entry name" value="SIDEROPHORE-DEGRADING ESTERASE (EUROFUNG)"/>
    <property type="match status" value="1"/>
</dbReference>
<dbReference type="InterPro" id="IPR029058">
    <property type="entry name" value="AB_hydrolase_fold"/>
</dbReference>
<feature type="chain" id="PRO_5047263256" evidence="3">
    <location>
        <begin position="30"/>
        <end position="293"/>
    </location>
</feature>
<feature type="signal peptide" evidence="3">
    <location>
        <begin position="1"/>
        <end position="29"/>
    </location>
</feature>
<gene>
    <name evidence="4" type="ORF">ACFFGH_16665</name>
</gene>
<protein>
    <submittedName>
        <fullName evidence="4">Alpha/beta hydrolase</fullName>
    </submittedName>
</protein>
<sequence length="293" mass="31677">MPATPRFASLYAFALTVCLPLIALSPRHAATPARAATQAAPLAIGETFTLESAALGETRRINVYLPAAYHASPDVRLPVLYMPDGGIAEDFLHVAGLVQVLTGNGSMRPFVLVGIENTERRRDLTGPTDDPEDRKIAPHVGGSAAFRAFVRDELMPQVRSRYRTSDETAIVGESLAGLFVLETLALEPELFDTYIAIDPSVWWNRDALVSAAPQWLERQPDGARTKVFVATGREASASQPMTRLLVAMNAHASPSLQITHRGFGDETHATVYHAAALDAFRKAFAPEAKPAGH</sequence>
<evidence type="ECO:0000256" key="1">
    <source>
        <dbReference type="ARBA" id="ARBA00005622"/>
    </source>
</evidence>
<keyword evidence="2 4" id="KW-0378">Hydrolase</keyword>
<comment type="similarity">
    <text evidence="1">Belongs to the esterase D family.</text>
</comment>